<accession>A0A7K1LAG5</accession>
<reference evidence="1 2" key="1">
    <citation type="submission" date="2019-11" db="EMBL/GenBank/DDBJ databases">
        <authorList>
            <person name="Cao P."/>
        </authorList>
    </citation>
    <scope>NUCLEOTIDE SEQUENCE [LARGE SCALE GENOMIC DNA]</scope>
    <source>
        <strain evidence="1 2">NEAU-AAG5</strain>
    </source>
</reference>
<gene>
    <name evidence="1" type="ORF">GNZ18_33265</name>
</gene>
<sequence>MTDDDRPIMTFGKGEAWWWTSDDNGIPDHPPVHLGTVTIDGLTPDETPTGPEKEPPHG</sequence>
<protein>
    <submittedName>
        <fullName evidence="1">Uncharacterized protein</fullName>
    </submittedName>
</protein>
<keyword evidence="2" id="KW-1185">Reference proteome</keyword>
<evidence type="ECO:0000313" key="1">
    <source>
        <dbReference type="EMBL" id="MUN41427.1"/>
    </source>
</evidence>
<dbReference type="AlphaFoldDB" id="A0A7K1LAG5"/>
<dbReference type="RefSeq" id="WP_156220598.1">
    <property type="nucleotide sequence ID" value="NZ_WOFH01000014.1"/>
</dbReference>
<name>A0A7K1LAG5_9ACTN</name>
<dbReference type="EMBL" id="WOFH01000014">
    <property type="protein sequence ID" value="MUN41427.1"/>
    <property type="molecule type" value="Genomic_DNA"/>
</dbReference>
<dbReference type="Proteomes" id="UP000432015">
    <property type="component" value="Unassembled WGS sequence"/>
</dbReference>
<evidence type="ECO:0000313" key="2">
    <source>
        <dbReference type="Proteomes" id="UP000432015"/>
    </source>
</evidence>
<organism evidence="1 2">
    <name type="scientific">Actinomadura litoris</name>
    <dbReference type="NCBI Taxonomy" id="2678616"/>
    <lineage>
        <taxon>Bacteria</taxon>
        <taxon>Bacillati</taxon>
        <taxon>Actinomycetota</taxon>
        <taxon>Actinomycetes</taxon>
        <taxon>Streptosporangiales</taxon>
        <taxon>Thermomonosporaceae</taxon>
        <taxon>Actinomadura</taxon>
    </lineage>
</organism>
<proteinExistence type="predicted"/>
<comment type="caution">
    <text evidence="1">The sequence shown here is derived from an EMBL/GenBank/DDBJ whole genome shotgun (WGS) entry which is preliminary data.</text>
</comment>